<dbReference type="PANTHER" id="PTHR34815:SF2">
    <property type="entry name" value="N-ACETYLTRANSFERASE DOMAIN-CONTAINING PROTEIN"/>
    <property type="match status" value="1"/>
</dbReference>
<dbReference type="RefSeq" id="XP_028479813.1">
    <property type="nucleotide sequence ID" value="XM_028615956.1"/>
</dbReference>
<evidence type="ECO:0000313" key="1">
    <source>
        <dbReference type="EMBL" id="RSH87605.1"/>
    </source>
</evidence>
<protein>
    <recommendedName>
        <fullName evidence="3">N-acetyltransferase domain-containing protein</fullName>
    </recommendedName>
</protein>
<sequence>MAVTNVADLTIVPVTPAQARAASDNMYPHWGQPNGVVSTDEYIKAFDSIAATGPWDTAYTAWALVPRSDPTTVDILSHCQTFRRRAFVVQPGSDTVKQVTSYVVAHVFTPPEKRSMGMARHMLRLLHYTLAPKDDLPTFPKAWGAPPTTHYGDAAFSVLYSDVGPDFYQGCTVGEDRPGWVATPTDKRTWPVGQGESTWDPEWEAIDLAQAKQLEVTATAANCQAMPRTGDRTRTRVAFEYTNGSFRFSPVRGAVIDVASHKRKNLDGLTVGVRLGAPSGVERPYIIYTARIRGGAGTKKMRIAHVQHPVPFDALLRVARAAGAQEIELWGDDSSWDAEEHEVTREKEIPCLASYSLGKNVEWLWCEQ</sequence>
<evidence type="ECO:0008006" key="3">
    <source>
        <dbReference type="Google" id="ProtNLM"/>
    </source>
</evidence>
<evidence type="ECO:0000313" key="2">
    <source>
        <dbReference type="Proteomes" id="UP000279236"/>
    </source>
</evidence>
<dbReference type="STRING" id="105984.A0A427Y999"/>
<name>A0A427Y999_9TREE</name>
<accession>A0A427Y999</accession>
<comment type="caution">
    <text evidence="1">The sequence shown here is derived from an EMBL/GenBank/DDBJ whole genome shotgun (WGS) entry which is preliminary data.</text>
</comment>
<gene>
    <name evidence="1" type="ORF">EHS24_000117</name>
</gene>
<proteinExistence type="predicted"/>
<keyword evidence="2" id="KW-1185">Reference proteome</keyword>
<dbReference type="EMBL" id="RSCE01000001">
    <property type="protein sequence ID" value="RSH87605.1"/>
    <property type="molecule type" value="Genomic_DNA"/>
</dbReference>
<dbReference type="AlphaFoldDB" id="A0A427Y999"/>
<dbReference type="OrthoDB" id="2020070at2759"/>
<dbReference type="GeneID" id="39584660"/>
<dbReference type="InterPro" id="IPR053013">
    <property type="entry name" value="LAT"/>
</dbReference>
<organism evidence="1 2">
    <name type="scientific">Apiotrichum porosum</name>
    <dbReference type="NCBI Taxonomy" id="105984"/>
    <lineage>
        <taxon>Eukaryota</taxon>
        <taxon>Fungi</taxon>
        <taxon>Dikarya</taxon>
        <taxon>Basidiomycota</taxon>
        <taxon>Agaricomycotina</taxon>
        <taxon>Tremellomycetes</taxon>
        <taxon>Trichosporonales</taxon>
        <taxon>Trichosporonaceae</taxon>
        <taxon>Apiotrichum</taxon>
    </lineage>
</organism>
<reference evidence="1 2" key="1">
    <citation type="submission" date="2018-11" db="EMBL/GenBank/DDBJ databases">
        <title>Genome sequence of Apiotrichum porosum DSM 27194.</title>
        <authorList>
            <person name="Aliyu H."/>
            <person name="Gorte O."/>
            <person name="Ochsenreither K."/>
        </authorList>
    </citation>
    <scope>NUCLEOTIDE SEQUENCE [LARGE SCALE GENOMIC DNA]</scope>
    <source>
        <strain evidence="1 2">DSM 27194</strain>
    </source>
</reference>
<dbReference type="PANTHER" id="PTHR34815">
    <property type="entry name" value="LYSINE ACETYLTRANSFERASE"/>
    <property type="match status" value="1"/>
</dbReference>
<dbReference type="Proteomes" id="UP000279236">
    <property type="component" value="Unassembled WGS sequence"/>
</dbReference>